<dbReference type="HOGENOM" id="CLU_048953_8_1_1"/>
<comment type="cofactor">
    <cofactor evidence="1">
        <name>Fe cation</name>
        <dbReference type="ChEBI" id="CHEBI:24875"/>
    </cofactor>
</comment>
<dbReference type="PANTHER" id="PTHR20883">
    <property type="entry name" value="PHYTANOYL-COA DIOXYGENASE DOMAIN CONTAINING 1"/>
    <property type="match status" value="1"/>
</dbReference>
<feature type="compositionally biased region" description="Polar residues" evidence="2">
    <location>
        <begin position="238"/>
        <end position="247"/>
    </location>
</feature>
<evidence type="ECO:0000256" key="2">
    <source>
        <dbReference type="SAM" id="MobiDB-lite"/>
    </source>
</evidence>
<protein>
    <recommendedName>
        <fullName evidence="5">Phytanoyl-CoA dioxygenase</fullName>
    </recommendedName>
</protein>
<proteinExistence type="predicted"/>
<sequence>MAFLRREIRVEGRDFCDMSADYSKPVESFSIINIMLPSKYNPSLKGNIYQRRAASISQQLLGDGMVFDYDQLLAKPPNKPDAEFKWHQDLAYWPVTKDTRTASFWLAIDDSTIQNGCLQFVPGTHLEHQLRDHGPAHGDREKSHTLFATLAPADAPKAMEIRRGDVTVHHERLLHGSSGNLSSDSWRRAWVIAFRSKETVEEERRIGFTHSHNDKLEVLNSVGREGDSNRDASGISGSGQDSNPRPS</sequence>
<dbReference type="KEGG" id="smo:SELMODRAFT_440351"/>
<organism evidence="4">
    <name type="scientific">Selaginella moellendorffii</name>
    <name type="common">Spikemoss</name>
    <dbReference type="NCBI Taxonomy" id="88036"/>
    <lineage>
        <taxon>Eukaryota</taxon>
        <taxon>Viridiplantae</taxon>
        <taxon>Streptophyta</taxon>
        <taxon>Embryophyta</taxon>
        <taxon>Tracheophyta</taxon>
        <taxon>Lycopodiopsida</taxon>
        <taxon>Selaginellales</taxon>
        <taxon>Selaginellaceae</taxon>
        <taxon>Selaginella</taxon>
    </lineage>
</organism>
<dbReference type="InterPro" id="IPR008775">
    <property type="entry name" value="Phytyl_CoA_dOase-like"/>
</dbReference>
<keyword evidence="4" id="KW-1185">Reference proteome</keyword>
<dbReference type="eggNOG" id="ENOG502SDE0">
    <property type="taxonomic scope" value="Eukaryota"/>
</dbReference>
<dbReference type="InParanoid" id="D8RB69"/>
<evidence type="ECO:0000313" key="4">
    <source>
        <dbReference type="Proteomes" id="UP000001514"/>
    </source>
</evidence>
<dbReference type="SUPFAM" id="SSF51197">
    <property type="entry name" value="Clavaminate synthase-like"/>
    <property type="match status" value="1"/>
</dbReference>
<evidence type="ECO:0008006" key="5">
    <source>
        <dbReference type="Google" id="ProtNLM"/>
    </source>
</evidence>
<evidence type="ECO:0000313" key="3">
    <source>
        <dbReference type="EMBL" id="EFJ30441.1"/>
    </source>
</evidence>
<dbReference type="STRING" id="88036.D8RB69"/>
<gene>
    <name evidence="3" type="ORF">SELMODRAFT_440351</name>
</gene>
<reference evidence="3 4" key="1">
    <citation type="journal article" date="2011" name="Science">
        <title>The Selaginella genome identifies genetic changes associated with the evolution of vascular plants.</title>
        <authorList>
            <person name="Banks J.A."/>
            <person name="Nishiyama T."/>
            <person name="Hasebe M."/>
            <person name="Bowman J.L."/>
            <person name="Gribskov M."/>
            <person name="dePamphilis C."/>
            <person name="Albert V.A."/>
            <person name="Aono N."/>
            <person name="Aoyama T."/>
            <person name="Ambrose B.A."/>
            <person name="Ashton N.W."/>
            <person name="Axtell M.J."/>
            <person name="Barker E."/>
            <person name="Barker M.S."/>
            <person name="Bennetzen J.L."/>
            <person name="Bonawitz N.D."/>
            <person name="Chapple C."/>
            <person name="Cheng C."/>
            <person name="Correa L.G."/>
            <person name="Dacre M."/>
            <person name="DeBarry J."/>
            <person name="Dreyer I."/>
            <person name="Elias M."/>
            <person name="Engstrom E.M."/>
            <person name="Estelle M."/>
            <person name="Feng L."/>
            <person name="Finet C."/>
            <person name="Floyd S.K."/>
            <person name="Frommer W.B."/>
            <person name="Fujita T."/>
            <person name="Gramzow L."/>
            <person name="Gutensohn M."/>
            <person name="Harholt J."/>
            <person name="Hattori M."/>
            <person name="Heyl A."/>
            <person name="Hirai T."/>
            <person name="Hiwatashi Y."/>
            <person name="Ishikawa M."/>
            <person name="Iwata M."/>
            <person name="Karol K.G."/>
            <person name="Koehler B."/>
            <person name="Kolukisaoglu U."/>
            <person name="Kubo M."/>
            <person name="Kurata T."/>
            <person name="Lalonde S."/>
            <person name="Li K."/>
            <person name="Li Y."/>
            <person name="Litt A."/>
            <person name="Lyons E."/>
            <person name="Manning G."/>
            <person name="Maruyama T."/>
            <person name="Michael T.P."/>
            <person name="Mikami K."/>
            <person name="Miyazaki S."/>
            <person name="Morinaga S."/>
            <person name="Murata T."/>
            <person name="Mueller-Roeber B."/>
            <person name="Nelson D.R."/>
            <person name="Obara M."/>
            <person name="Oguri Y."/>
            <person name="Olmstead R.G."/>
            <person name="Onodera N."/>
            <person name="Petersen B.L."/>
            <person name="Pils B."/>
            <person name="Prigge M."/>
            <person name="Rensing S.A."/>
            <person name="Riano-Pachon D.M."/>
            <person name="Roberts A.W."/>
            <person name="Sato Y."/>
            <person name="Scheller H.V."/>
            <person name="Schulz B."/>
            <person name="Schulz C."/>
            <person name="Shakirov E.V."/>
            <person name="Shibagaki N."/>
            <person name="Shinohara N."/>
            <person name="Shippen D.E."/>
            <person name="Soerensen I."/>
            <person name="Sotooka R."/>
            <person name="Sugimoto N."/>
            <person name="Sugita M."/>
            <person name="Sumikawa N."/>
            <person name="Tanurdzic M."/>
            <person name="Theissen G."/>
            <person name="Ulvskov P."/>
            <person name="Wakazuki S."/>
            <person name="Weng J.K."/>
            <person name="Willats W.W."/>
            <person name="Wipf D."/>
            <person name="Wolf P.G."/>
            <person name="Yang L."/>
            <person name="Zimmer A.D."/>
            <person name="Zhu Q."/>
            <person name="Mitros T."/>
            <person name="Hellsten U."/>
            <person name="Loque D."/>
            <person name="Otillar R."/>
            <person name="Salamov A."/>
            <person name="Schmutz J."/>
            <person name="Shapiro H."/>
            <person name="Lindquist E."/>
            <person name="Lucas S."/>
            <person name="Rokhsar D."/>
            <person name="Grigoriev I.V."/>
        </authorList>
    </citation>
    <scope>NUCLEOTIDE SEQUENCE [LARGE SCALE GENOMIC DNA]</scope>
</reference>
<dbReference type="EMBL" id="GL377575">
    <property type="protein sequence ID" value="EFJ30441.1"/>
    <property type="molecule type" value="Genomic_DNA"/>
</dbReference>
<dbReference type="OrthoDB" id="445007at2759"/>
<dbReference type="Gene3D" id="2.60.120.620">
    <property type="entry name" value="q2cbj1_9rhob like domain"/>
    <property type="match status" value="1"/>
</dbReference>
<feature type="region of interest" description="Disordered" evidence="2">
    <location>
        <begin position="217"/>
        <end position="247"/>
    </location>
</feature>
<dbReference type="PANTHER" id="PTHR20883:SF46">
    <property type="entry name" value="PHYTANOYL-COA HYDROXYLASE"/>
    <property type="match status" value="1"/>
</dbReference>
<dbReference type="Pfam" id="PF05721">
    <property type="entry name" value="PhyH"/>
    <property type="match status" value="1"/>
</dbReference>
<evidence type="ECO:0000256" key="1">
    <source>
        <dbReference type="ARBA" id="ARBA00001962"/>
    </source>
</evidence>
<dbReference type="Gramene" id="EFJ30441">
    <property type="protein sequence ID" value="EFJ30441"/>
    <property type="gene ID" value="SELMODRAFT_440351"/>
</dbReference>
<dbReference type="Proteomes" id="UP000001514">
    <property type="component" value="Unassembled WGS sequence"/>
</dbReference>
<dbReference type="OMA" id="HQDNGYW"/>
<accession>D8RB69</accession>
<dbReference type="AlphaFoldDB" id="D8RB69"/>
<name>D8RB69_SELML</name>